<accession>A0AAV6ZUV0</accession>
<dbReference type="Proteomes" id="UP000824782">
    <property type="component" value="Unassembled WGS sequence"/>
</dbReference>
<gene>
    <name evidence="1" type="ORF">GDO81_021898</name>
</gene>
<organism evidence="1 2">
    <name type="scientific">Engystomops pustulosus</name>
    <name type="common">Tungara frog</name>
    <name type="synonym">Physalaemus pustulosus</name>
    <dbReference type="NCBI Taxonomy" id="76066"/>
    <lineage>
        <taxon>Eukaryota</taxon>
        <taxon>Metazoa</taxon>
        <taxon>Chordata</taxon>
        <taxon>Craniata</taxon>
        <taxon>Vertebrata</taxon>
        <taxon>Euteleostomi</taxon>
        <taxon>Amphibia</taxon>
        <taxon>Batrachia</taxon>
        <taxon>Anura</taxon>
        <taxon>Neobatrachia</taxon>
        <taxon>Hyloidea</taxon>
        <taxon>Leptodactylidae</taxon>
        <taxon>Leiuperinae</taxon>
        <taxon>Engystomops</taxon>
    </lineage>
</organism>
<reference evidence="1" key="1">
    <citation type="thesis" date="2020" institute="ProQuest LLC" country="789 East Eisenhower Parkway, Ann Arbor, MI, USA">
        <title>Comparative Genomics and Chromosome Evolution.</title>
        <authorList>
            <person name="Mudd A.B."/>
        </authorList>
    </citation>
    <scope>NUCLEOTIDE SEQUENCE</scope>
    <source>
        <strain evidence="1">237g6f4</strain>
        <tissue evidence="1">Blood</tissue>
    </source>
</reference>
<protein>
    <submittedName>
        <fullName evidence="1">Uncharacterized protein</fullName>
    </submittedName>
</protein>
<dbReference type="AlphaFoldDB" id="A0AAV6ZUV0"/>
<comment type="caution">
    <text evidence="1">The sequence shown here is derived from an EMBL/GenBank/DDBJ whole genome shotgun (WGS) entry which is preliminary data.</text>
</comment>
<name>A0AAV6ZUV0_ENGPU</name>
<dbReference type="EMBL" id="WNYA01000013">
    <property type="protein sequence ID" value="KAG8551025.1"/>
    <property type="molecule type" value="Genomic_DNA"/>
</dbReference>
<evidence type="ECO:0000313" key="2">
    <source>
        <dbReference type="Proteomes" id="UP000824782"/>
    </source>
</evidence>
<proteinExistence type="predicted"/>
<keyword evidence="2" id="KW-1185">Reference proteome</keyword>
<evidence type="ECO:0000313" key="1">
    <source>
        <dbReference type="EMBL" id="KAG8551025.1"/>
    </source>
</evidence>
<sequence>MRRDYSGWQTFYTTEIGRSCPLMPYRRNFTFRTRPISITYALDTYCNLWIVPRQSQYPPCLNILQNCYPHLQPYIRYLHDTIAPELRRTYRTPIHGQMGGHSGGTYITRNMATDLAKGG</sequence>